<dbReference type="PROSITE" id="PS00584">
    <property type="entry name" value="PFKB_KINASES_2"/>
    <property type="match status" value="1"/>
</dbReference>
<dbReference type="InterPro" id="IPR002173">
    <property type="entry name" value="Carboh/pur_kinase_PfkB_CS"/>
</dbReference>
<dbReference type="GO" id="GO:0046872">
    <property type="term" value="F:metal ion binding"/>
    <property type="evidence" value="ECO:0007669"/>
    <property type="project" value="UniProtKB-KW"/>
</dbReference>
<evidence type="ECO:0000256" key="4">
    <source>
        <dbReference type="ARBA" id="ARBA00022741"/>
    </source>
</evidence>
<protein>
    <recommendedName>
        <fullName evidence="10">Deoxyribokinase</fullName>
        <shortName evidence="10">dRK</shortName>
        <ecNumber evidence="10">2.7.1.229</ecNumber>
    </recommendedName>
    <alternativeName>
        <fullName evidence="10">ATP:2-deoxy-D-ribose 5-phosphotransferase</fullName>
    </alternativeName>
</protein>
<evidence type="ECO:0000256" key="7">
    <source>
        <dbReference type="ARBA" id="ARBA00022842"/>
    </source>
</evidence>
<dbReference type="GO" id="GO:0004747">
    <property type="term" value="F:ribokinase activity"/>
    <property type="evidence" value="ECO:0007669"/>
    <property type="project" value="UniProtKB-UniRule"/>
</dbReference>
<comment type="caution">
    <text evidence="12">The sequence shown here is derived from an EMBL/GenBank/DDBJ whole genome shotgun (WGS) entry which is preliminary data.</text>
</comment>
<keyword evidence="8 10" id="KW-0630">Potassium</keyword>
<dbReference type="Gene3D" id="3.40.1190.20">
    <property type="match status" value="1"/>
</dbReference>
<organism evidence="12 13">
    <name type="scientific">Bifidobacterium asteroides</name>
    <dbReference type="NCBI Taxonomy" id="1684"/>
    <lineage>
        <taxon>Bacteria</taxon>
        <taxon>Bacillati</taxon>
        <taxon>Actinomycetota</taxon>
        <taxon>Actinomycetes</taxon>
        <taxon>Bifidobacteriales</taxon>
        <taxon>Bifidobacteriaceae</taxon>
        <taxon>Bifidobacterium</taxon>
    </lineage>
</organism>
<evidence type="ECO:0000256" key="1">
    <source>
        <dbReference type="ARBA" id="ARBA00005380"/>
    </source>
</evidence>
<evidence type="ECO:0000256" key="10">
    <source>
        <dbReference type="HAMAP-Rule" id="MF_01987"/>
    </source>
</evidence>
<dbReference type="AlphaFoldDB" id="A0A318MPE4"/>
<feature type="binding site" evidence="10">
    <location>
        <position position="184"/>
    </location>
    <ligand>
        <name>ATP</name>
        <dbReference type="ChEBI" id="CHEBI:30616"/>
    </ligand>
</feature>
<dbReference type="InterPro" id="IPR002139">
    <property type="entry name" value="Ribo/fructo_kinase"/>
</dbReference>
<evidence type="ECO:0000259" key="11">
    <source>
        <dbReference type="Pfam" id="PF00294"/>
    </source>
</evidence>
<dbReference type="PRINTS" id="PR00990">
    <property type="entry name" value="RIBOKINASE"/>
</dbReference>
<dbReference type="Pfam" id="PF00294">
    <property type="entry name" value="PfkB"/>
    <property type="match status" value="1"/>
</dbReference>
<feature type="binding site" evidence="10">
    <location>
        <position position="288"/>
    </location>
    <ligand>
        <name>K(+)</name>
        <dbReference type="ChEBI" id="CHEBI:29103"/>
    </ligand>
</feature>
<comment type="function">
    <text evidence="10">Catalyzes the ATP-dependent phosphorylation of 2-deoxy-D-ribose to 2-deoxy-D-ribose 5-phosphate (dRib-5P), allowing the use of deoxyribose as the sole carbon source.</text>
</comment>
<dbReference type="InterPro" id="IPR011877">
    <property type="entry name" value="Ribokinase"/>
</dbReference>
<keyword evidence="5 10" id="KW-0418">Kinase</keyword>
<feature type="binding site" evidence="10">
    <location>
        <begin position="252"/>
        <end position="253"/>
    </location>
    <ligand>
        <name>ATP</name>
        <dbReference type="ChEBI" id="CHEBI:30616"/>
    </ligand>
</feature>
<feature type="binding site" evidence="10">
    <location>
        <position position="286"/>
    </location>
    <ligand>
        <name>K(+)</name>
        <dbReference type="ChEBI" id="CHEBI:29103"/>
    </ligand>
</feature>
<reference evidence="12 13" key="1">
    <citation type="submission" date="2018-05" db="EMBL/GenBank/DDBJ databases">
        <title>Reference genomes for bee gut microbiota database.</title>
        <authorList>
            <person name="Ellegaard K.M."/>
        </authorList>
    </citation>
    <scope>NUCLEOTIDE SEQUENCE [LARGE SCALE GENOMIC DNA]</scope>
    <source>
        <strain evidence="12 13">ESL0199</strain>
    </source>
</reference>
<proteinExistence type="inferred from homology"/>
<dbReference type="PANTHER" id="PTHR10584">
    <property type="entry name" value="SUGAR KINASE"/>
    <property type="match status" value="1"/>
</dbReference>
<comment type="subunit">
    <text evidence="10">Homodimer.</text>
</comment>
<evidence type="ECO:0000313" key="12">
    <source>
        <dbReference type="EMBL" id="PXY89623.1"/>
    </source>
</evidence>
<accession>A0A318MPE4</accession>
<evidence type="ECO:0000256" key="6">
    <source>
        <dbReference type="ARBA" id="ARBA00022840"/>
    </source>
</evidence>
<evidence type="ECO:0000256" key="8">
    <source>
        <dbReference type="ARBA" id="ARBA00022958"/>
    </source>
</evidence>
<feature type="binding site" evidence="10">
    <location>
        <position position="140"/>
    </location>
    <ligand>
        <name>substrate</name>
    </ligand>
</feature>
<evidence type="ECO:0000313" key="13">
    <source>
        <dbReference type="Proteomes" id="UP000248128"/>
    </source>
</evidence>
<sequence>MKRILVIGSFMTDLVVTASRFVREGETIQGDSFSQYPGGKGANQAVAAARLGGSVTILGKLGKDEFAKQQMTSLRANGVDCSHVFFTDQVGSGVGNPQLDRAGNNRIVVVPGANMTFTPEDIRHVRTLIEDSDIVVLQLEIPMETTYEAIRIAKTSGATVVLNPAPFQRIDEAYSAMVDWIIPNEHEAKGLSGIHPIDMDSARVSAEYLLDAGYGGVVITMGGLGSYARKGSEEFRVPAISFGPAVDTTAAGDSFIGAFAYGLSKSWSLERNMCIASMAAGITVTRRGAQPSLPSWSDIEKYVKLNENRIPK</sequence>
<dbReference type="CDD" id="cd01174">
    <property type="entry name" value="ribokinase"/>
    <property type="match status" value="1"/>
</dbReference>
<comment type="subcellular location">
    <subcellularLocation>
        <location evidence="10">Cytoplasm</location>
    </subcellularLocation>
</comment>
<dbReference type="NCBIfam" id="TIGR02152">
    <property type="entry name" value="D_ribokin_bact"/>
    <property type="match status" value="1"/>
</dbReference>
<feature type="binding site" evidence="10">
    <location>
        <begin position="11"/>
        <end position="13"/>
    </location>
    <ligand>
        <name>substrate</name>
    </ligand>
</feature>
<comment type="cofactor">
    <cofactor evidence="10">
        <name>Mg(2+)</name>
        <dbReference type="ChEBI" id="CHEBI:18420"/>
    </cofactor>
</comment>
<feature type="binding site" evidence="10">
    <location>
        <position position="249"/>
    </location>
    <ligand>
        <name>K(+)</name>
        <dbReference type="ChEBI" id="CHEBI:29103"/>
    </ligand>
</feature>
<dbReference type="OrthoDB" id="9775849at2"/>
<comment type="catalytic activity">
    <reaction evidence="10">
        <text>2-deoxy-D-ribose + ATP = 2-deoxy-D-ribose 5-phosphate + ADP + H(+)</text>
        <dbReference type="Rhea" id="RHEA:30871"/>
        <dbReference type="ChEBI" id="CHEBI:15378"/>
        <dbReference type="ChEBI" id="CHEBI:30616"/>
        <dbReference type="ChEBI" id="CHEBI:62877"/>
        <dbReference type="ChEBI" id="CHEBI:90761"/>
        <dbReference type="ChEBI" id="CHEBI:456216"/>
        <dbReference type="EC" id="2.7.1.229"/>
    </reaction>
</comment>
<feature type="binding site" evidence="10">
    <location>
        <position position="253"/>
    </location>
    <ligand>
        <name>substrate</name>
    </ligand>
</feature>
<dbReference type="UniPathway" id="UPA00916">
    <property type="reaction ID" value="UER00889"/>
</dbReference>
<dbReference type="SUPFAM" id="SSF53613">
    <property type="entry name" value="Ribokinase-like"/>
    <property type="match status" value="1"/>
</dbReference>
<feature type="binding site" evidence="10">
    <location>
        <begin position="39"/>
        <end position="43"/>
    </location>
    <ligand>
        <name>substrate</name>
    </ligand>
</feature>
<dbReference type="Proteomes" id="UP000248128">
    <property type="component" value="Unassembled WGS sequence"/>
</dbReference>
<keyword evidence="9 10" id="KW-0119">Carbohydrate metabolism</keyword>
<keyword evidence="7 10" id="KW-0460">Magnesium</keyword>
<dbReference type="InterPro" id="IPR011611">
    <property type="entry name" value="PfkB_dom"/>
</dbReference>
<dbReference type="RefSeq" id="WP_110412505.1">
    <property type="nucleotide sequence ID" value="NZ_QGLK01000001.1"/>
</dbReference>
<feature type="domain" description="Carbohydrate kinase PfkB" evidence="11">
    <location>
        <begin position="1"/>
        <end position="295"/>
    </location>
</feature>
<keyword evidence="3 10" id="KW-0479">Metal-binding</keyword>
<comment type="similarity">
    <text evidence="10">Belongs to the carbohydrate kinase PfkB family. Deoxyribokinase subfamily.</text>
</comment>
<dbReference type="HAMAP" id="MF_01987">
    <property type="entry name" value="Ribokinase"/>
    <property type="match status" value="1"/>
</dbReference>
<keyword evidence="6 10" id="KW-0067">ATP-binding</keyword>
<keyword evidence="10" id="KW-0963">Cytoplasm</keyword>
<feature type="active site" description="Proton acceptor" evidence="10">
    <location>
        <position position="253"/>
    </location>
</feature>
<dbReference type="GO" id="GO:0005737">
    <property type="term" value="C:cytoplasm"/>
    <property type="evidence" value="ECO:0007669"/>
    <property type="project" value="UniProtKB-SubCell"/>
</dbReference>
<gene>
    <name evidence="12" type="primary">rbsK</name>
    <name evidence="10" type="synonym">deoK</name>
    <name evidence="12" type="ORF">DKK74_01870</name>
</gene>
<keyword evidence="4 10" id="KW-0547">Nucleotide-binding</keyword>
<evidence type="ECO:0000256" key="3">
    <source>
        <dbReference type="ARBA" id="ARBA00022723"/>
    </source>
</evidence>
<evidence type="ECO:0000256" key="2">
    <source>
        <dbReference type="ARBA" id="ARBA00022679"/>
    </source>
</evidence>
<comment type="caution">
    <text evidence="10">Lacks conserved residue(s) required for the propagation of feature annotation.</text>
</comment>
<comment type="similarity">
    <text evidence="1">Belongs to the carbohydrate kinase pfkB family.</text>
</comment>
<feature type="site" description="Important for substrate specificity" evidence="10">
    <location>
        <position position="11"/>
    </location>
</feature>
<dbReference type="GO" id="GO:0019303">
    <property type="term" value="P:D-ribose catabolic process"/>
    <property type="evidence" value="ECO:0007669"/>
    <property type="project" value="UniProtKB-UniPathway"/>
</dbReference>
<evidence type="ECO:0000256" key="9">
    <source>
        <dbReference type="ARBA" id="ARBA00023277"/>
    </source>
</evidence>
<dbReference type="PANTHER" id="PTHR10584:SF166">
    <property type="entry name" value="RIBOKINASE"/>
    <property type="match status" value="1"/>
</dbReference>
<dbReference type="GO" id="GO:0005524">
    <property type="term" value="F:ATP binding"/>
    <property type="evidence" value="ECO:0007669"/>
    <property type="project" value="UniProtKB-UniRule"/>
</dbReference>
<dbReference type="InterPro" id="IPR029056">
    <property type="entry name" value="Ribokinase-like"/>
</dbReference>
<keyword evidence="2 10" id="KW-0808">Transferase</keyword>
<feature type="binding site" evidence="10">
    <location>
        <position position="283"/>
    </location>
    <ligand>
        <name>K(+)</name>
        <dbReference type="ChEBI" id="CHEBI:29103"/>
    </ligand>
</feature>
<feature type="binding site" evidence="10">
    <location>
        <position position="292"/>
    </location>
    <ligand>
        <name>K(+)</name>
        <dbReference type="ChEBI" id="CHEBI:29103"/>
    </ligand>
</feature>
<name>A0A318MPE4_9BIFI</name>
<dbReference type="EC" id="2.7.1.229" evidence="10"/>
<dbReference type="EMBL" id="QGLK01000001">
    <property type="protein sequence ID" value="PXY89623.1"/>
    <property type="molecule type" value="Genomic_DNA"/>
</dbReference>
<feature type="binding site" evidence="10">
    <location>
        <begin position="220"/>
        <end position="225"/>
    </location>
    <ligand>
        <name>ATP</name>
        <dbReference type="ChEBI" id="CHEBI:30616"/>
    </ligand>
</feature>
<feature type="binding site" evidence="10">
    <location>
        <position position="247"/>
    </location>
    <ligand>
        <name>K(+)</name>
        <dbReference type="ChEBI" id="CHEBI:29103"/>
    </ligand>
</feature>
<evidence type="ECO:0000256" key="5">
    <source>
        <dbReference type="ARBA" id="ARBA00022777"/>
    </source>
</evidence>